<comment type="similarity">
    <text evidence="1">Belongs to the NAD(P)-dependent epimerase/dehydratase family.</text>
</comment>
<evidence type="ECO:0000256" key="1">
    <source>
        <dbReference type="ARBA" id="ARBA00007637"/>
    </source>
</evidence>
<proteinExistence type="inferred from homology"/>
<reference evidence="3" key="1">
    <citation type="submission" date="2020-12" db="EMBL/GenBank/DDBJ databases">
        <title>Vagococcus allomyrinae sp. nov. and Enterococcus lavae sp. nov., isolated from the larvae of Allomyrina dichotoma.</title>
        <authorList>
            <person name="Lee S.D."/>
        </authorList>
    </citation>
    <scope>NUCLEOTIDE SEQUENCE</scope>
    <source>
        <strain evidence="3">BWB3-3</strain>
    </source>
</reference>
<organism evidence="3 4">
    <name type="scientific">Vagococcus allomyrinae</name>
    <dbReference type="NCBI Taxonomy" id="2794353"/>
    <lineage>
        <taxon>Bacteria</taxon>
        <taxon>Bacillati</taxon>
        <taxon>Bacillota</taxon>
        <taxon>Bacilli</taxon>
        <taxon>Lactobacillales</taxon>
        <taxon>Enterococcaceae</taxon>
        <taxon>Vagococcus</taxon>
    </lineage>
</organism>
<feature type="domain" description="NAD-dependent epimerase/dehydratase" evidence="2">
    <location>
        <begin position="4"/>
        <end position="247"/>
    </location>
</feature>
<evidence type="ECO:0000313" key="3">
    <source>
        <dbReference type="EMBL" id="MBP1043658.1"/>
    </source>
</evidence>
<dbReference type="Gene3D" id="3.40.50.720">
    <property type="entry name" value="NAD(P)-binding Rossmann-like Domain"/>
    <property type="match status" value="1"/>
</dbReference>
<dbReference type="EMBL" id="JAEEGA010000018">
    <property type="protein sequence ID" value="MBP1043658.1"/>
    <property type="molecule type" value="Genomic_DNA"/>
</dbReference>
<protein>
    <submittedName>
        <fullName evidence="3">NAD-dependent epimerase/dehydratase family protein</fullName>
    </submittedName>
</protein>
<dbReference type="Gene3D" id="3.90.25.10">
    <property type="entry name" value="UDP-galactose 4-epimerase, domain 1"/>
    <property type="match status" value="1"/>
</dbReference>
<dbReference type="InterPro" id="IPR036291">
    <property type="entry name" value="NAD(P)-bd_dom_sf"/>
</dbReference>
<name>A0A940PIR8_9ENTE</name>
<dbReference type="InterPro" id="IPR001509">
    <property type="entry name" value="Epimerase_deHydtase"/>
</dbReference>
<accession>A0A940PIR8</accession>
<sequence>MDKILITGGAGFIGSTLANQLCLTNELVIVDDLSMGSKSNLPQTDTITFIEGCVTDKVLMTQVLSENNFDYIYHLAAVASVADSVERPLETHEINFDSVFSLLELTKKYQSGLKRLIFASSAAVYGDEPTLPKAEESVIKPLTPYAIDKFAAEKYVLAYSNLYNVPTSAVRFFNVYGPKQNPNSPYSGVISIILDRLKRKQAGEDCSFTMFGSGKQSRDFVYIEDVLLALRLVATSKESLGEVYNVATGVETTLNELVEILSELLAIELPIDYQESREGDIEHSLADIHKIKGLGFNPEYSVKAGLTDCIKRGFA</sequence>
<dbReference type="SUPFAM" id="SSF51735">
    <property type="entry name" value="NAD(P)-binding Rossmann-fold domains"/>
    <property type="match status" value="1"/>
</dbReference>
<dbReference type="PANTHER" id="PTHR43000">
    <property type="entry name" value="DTDP-D-GLUCOSE 4,6-DEHYDRATASE-RELATED"/>
    <property type="match status" value="1"/>
</dbReference>
<dbReference type="AlphaFoldDB" id="A0A940PIR8"/>
<evidence type="ECO:0000313" key="4">
    <source>
        <dbReference type="Proteomes" id="UP000674938"/>
    </source>
</evidence>
<dbReference type="Pfam" id="PF01370">
    <property type="entry name" value="Epimerase"/>
    <property type="match status" value="1"/>
</dbReference>
<keyword evidence="4" id="KW-1185">Reference proteome</keyword>
<comment type="caution">
    <text evidence="3">The sequence shown here is derived from an EMBL/GenBank/DDBJ whole genome shotgun (WGS) entry which is preliminary data.</text>
</comment>
<evidence type="ECO:0000259" key="2">
    <source>
        <dbReference type="Pfam" id="PF01370"/>
    </source>
</evidence>
<dbReference type="Proteomes" id="UP000674938">
    <property type="component" value="Unassembled WGS sequence"/>
</dbReference>
<gene>
    <name evidence="3" type="ORF">I6N95_21760</name>
</gene>
<dbReference type="RefSeq" id="WP_209531472.1">
    <property type="nucleotide sequence ID" value="NZ_JAEEGA010000018.1"/>
</dbReference>